<name>A0A0E9MMI8_9SPHN</name>
<dbReference type="OrthoDB" id="9968436at2"/>
<accession>A0A0E9MMI8</accession>
<dbReference type="EMBL" id="BBWU01000014">
    <property type="protein sequence ID" value="GAO38350.1"/>
    <property type="molecule type" value="Genomic_DNA"/>
</dbReference>
<dbReference type="AlphaFoldDB" id="A0A0E9MMI8"/>
<comment type="caution">
    <text evidence="1">The sequence shown here is derived from an EMBL/GenBank/DDBJ whole genome shotgun (WGS) entry which is preliminary data.</text>
</comment>
<dbReference type="Proteomes" id="UP000033202">
    <property type="component" value="Unassembled WGS sequence"/>
</dbReference>
<evidence type="ECO:0000313" key="2">
    <source>
        <dbReference type="Proteomes" id="UP000033202"/>
    </source>
</evidence>
<evidence type="ECO:0000313" key="1">
    <source>
        <dbReference type="EMBL" id="GAO38350.1"/>
    </source>
</evidence>
<reference evidence="1 2" key="1">
    <citation type="submission" date="2015-04" db="EMBL/GenBank/DDBJ databases">
        <title>Whole genome shotgun sequence of Sphingomonas changbaiensis NBRC 104936.</title>
        <authorList>
            <person name="Katano-Makiyama Y."/>
            <person name="Hosoyama A."/>
            <person name="Hashimoto M."/>
            <person name="Noguchi M."/>
            <person name="Tsuchikane K."/>
            <person name="Ohji S."/>
            <person name="Yamazoe A."/>
            <person name="Ichikawa N."/>
            <person name="Kimura A."/>
            <person name="Fujita N."/>
        </authorList>
    </citation>
    <scope>NUCLEOTIDE SEQUENCE [LARGE SCALE GENOMIC DNA]</scope>
    <source>
        <strain evidence="1 2">NBRC 104936</strain>
    </source>
</reference>
<organism evidence="1 2">
    <name type="scientific">Sphingomonas changbaiensis NBRC 104936</name>
    <dbReference type="NCBI Taxonomy" id="1219043"/>
    <lineage>
        <taxon>Bacteria</taxon>
        <taxon>Pseudomonadati</taxon>
        <taxon>Pseudomonadota</taxon>
        <taxon>Alphaproteobacteria</taxon>
        <taxon>Sphingomonadales</taxon>
        <taxon>Sphingomonadaceae</taxon>
        <taxon>Sphingomonas</taxon>
    </lineage>
</organism>
<sequence>MGPKKGTKAYEREIVEFVYGIDQVTKQVRSVSVQRDRMLSTLNANGDYVRHYAGGRSAKSEAALVFGLTDTYTVPAGLADAEWAKAEIKKLEEKAAKMREEDESA</sequence>
<proteinExistence type="predicted"/>
<dbReference type="RefSeq" id="WP_046347206.1">
    <property type="nucleotide sequence ID" value="NZ_BBWU01000014.1"/>
</dbReference>
<gene>
    <name evidence="1" type="ORF">SCH01S_14_00140</name>
</gene>
<keyword evidence="2" id="KW-1185">Reference proteome</keyword>
<protein>
    <submittedName>
        <fullName evidence="1">Uncharacterized protein</fullName>
    </submittedName>
</protein>